<protein>
    <submittedName>
        <fullName evidence="7">Uncharacterized protein</fullName>
    </submittedName>
</protein>
<comment type="similarity">
    <text evidence="2">Belongs to the UPF0057 (PMP3) family.</text>
</comment>
<dbReference type="Pfam" id="PF01679">
    <property type="entry name" value="Pmp3"/>
    <property type="match status" value="1"/>
</dbReference>
<dbReference type="AlphaFoldDB" id="A0A433QIM7"/>
<accession>A0A433QIM7</accession>
<evidence type="ECO:0000256" key="3">
    <source>
        <dbReference type="ARBA" id="ARBA00022692"/>
    </source>
</evidence>
<dbReference type="InterPro" id="IPR000612">
    <property type="entry name" value="PMP3"/>
</dbReference>
<evidence type="ECO:0000256" key="5">
    <source>
        <dbReference type="ARBA" id="ARBA00023136"/>
    </source>
</evidence>
<name>A0A433QIM7_9FUNG</name>
<evidence type="ECO:0000256" key="6">
    <source>
        <dbReference type="SAM" id="Phobius"/>
    </source>
</evidence>
<feature type="transmembrane region" description="Helical" evidence="6">
    <location>
        <begin position="65"/>
        <end position="87"/>
    </location>
</feature>
<evidence type="ECO:0000256" key="2">
    <source>
        <dbReference type="ARBA" id="ARBA00009530"/>
    </source>
</evidence>
<dbReference type="EMBL" id="RBNJ01004840">
    <property type="protein sequence ID" value="RUS29680.1"/>
    <property type="molecule type" value="Genomic_DNA"/>
</dbReference>
<comment type="subcellular location">
    <subcellularLocation>
        <location evidence="1">Membrane</location>
    </subcellularLocation>
</comment>
<feature type="transmembrane region" description="Helical" evidence="6">
    <location>
        <begin position="40"/>
        <end position="58"/>
    </location>
</feature>
<dbReference type="PANTHER" id="PTHR21659:SF42">
    <property type="entry name" value="UPF0057 MEMBRANE PROTEIN ZK632.10-RELATED"/>
    <property type="match status" value="1"/>
</dbReference>
<keyword evidence="4 6" id="KW-1133">Transmembrane helix</keyword>
<dbReference type="Proteomes" id="UP000274822">
    <property type="component" value="Unassembled WGS sequence"/>
</dbReference>
<proteinExistence type="inferred from homology"/>
<comment type="caution">
    <text evidence="7">The sequence shown here is derived from an EMBL/GenBank/DDBJ whole genome shotgun (WGS) entry which is preliminary data.</text>
</comment>
<dbReference type="GO" id="GO:0016020">
    <property type="term" value="C:membrane"/>
    <property type="evidence" value="ECO:0007669"/>
    <property type="project" value="UniProtKB-SubCell"/>
</dbReference>
<organism evidence="7 8">
    <name type="scientific">Jimgerdemannia flammicorona</name>
    <dbReference type="NCBI Taxonomy" id="994334"/>
    <lineage>
        <taxon>Eukaryota</taxon>
        <taxon>Fungi</taxon>
        <taxon>Fungi incertae sedis</taxon>
        <taxon>Mucoromycota</taxon>
        <taxon>Mucoromycotina</taxon>
        <taxon>Endogonomycetes</taxon>
        <taxon>Endogonales</taxon>
        <taxon>Endogonaceae</taxon>
        <taxon>Jimgerdemannia</taxon>
    </lineage>
</organism>
<reference evidence="7 8" key="1">
    <citation type="journal article" date="2018" name="New Phytol.">
        <title>Phylogenomics of Endogonaceae and evolution of mycorrhizas within Mucoromycota.</title>
        <authorList>
            <person name="Chang Y."/>
            <person name="Desiro A."/>
            <person name="Na H."/>
            <person name="Sandor L."/>
            <person name="Lipzen A."/>
            <person name="Clum A."/>
            <person name="Barry K."/>
            <person name="Grigoriev I.V."/>
            <person name="Martin F.M."/>
            <person name="Stajich J.E."/>
            <person name="Smith M.E."/>
            <person name="Bonito G."/>
            <person name="Spatafora J.W."/>
        </authorList>
    </citation>
    <scope>NUCLEOTIDE SEQUENCE [LARGE SCALE GENOMIC DNA]</scope>
    <source>
        <strain evidence="7 8">AD002</strain>
    </source>
</reference>
<gene>
    <name evidence="7" type="ORF">BC938DRAFT_480377</name>
</gene>
<keyword evidence="3 6" id="KW-0812">Transmembrane</keyword>
<sequence>MTLQQHTMRVYNYIIIYITLDFLAPFSTSLHMAMPYSTRDILLFVIGFFFPPIPVAIKRGCGADLLINLALCLLAAVPGIIHSWYIIHKYNDYEENIEHGGLRYHAVAVEEGRPTVVTYGSTNPQGRLSSSDALCDYARALWMNNLVLNNSGVLLSVRWLIEVLPRAKTPRA</sequence>
<evidence type="ECO:0000256" key="1">
    <source>
        <dbReference type="ARBA" id="ARBA00004370"/>
    </source>
</evidence>
<keyword evidence="5 6" id="KW-0472">Membrane</keyword>
<dbReference type="PANTHER" id="PTHR21659">
    <property type="entry name" value="HYDROPHOBIC PROTEIN RCI2 LOW TEMPERATURE AND SALT RESPONSIVE PROTEIN LTI6 -RELATED"/>
    <property type="match status" value="1"/>
</dbReference>
<evidence type="ECO:0000256" key="4">
    <source>
        <dbReference type="ARBA" id="ARBA00022989"/>
    </source>
</evidence>
<feature type="transmembrane region" description="Helical" evidence="6">
    <location>
        <begin position="12"/>
        <end position="34"/>
    </location>
</feature>
<evidence type="ECO:0000313" key="8">
    <source>
        <dbReference type="Proteomes" id="UP000274822"/>
    </source>
</evidence>
<keyword evidence="8" id="KW-1185">Reference proteome</keyword>
<evidence type="ECO:0000313" key="7">
    <source>
        <dbReference type="EMBL" id="RUS29680.1"/>
    </source>
</evidence>